<feature type="transmembrane region" description="Helical" evidence="6">
    <location>
        <begin position="244"/>
        <end position="265"/>
    </location>
</feature>
<feature type="transmembrane region" description="Helical" evidence="6">
    <location>
        <begin position="67"/>
        <end position="87"/>
    </location>
</feature>
<comment type="subcellular location">
    <subcellularLocation>
        <location evidence="1">Cell membrane</location>
        <topology evidence="1">Multi-pass membrane protein</topology>
    </subcellularLocation>
</comment>
<name>A0A0R1N986_9LACO</name>
<keyword evidence="3 6" id="KW-0812">Transmembrane</keyword>
<protein>
    <submittedName>
        <fullName evidence="8">Major facilitator family transporter</fullName>
    </submittedName>
</protein>
<evidence type="ECO:0000256" key="1">
    <source>
        <dbReference type="ARBA" id="ARBA00004651"/>
    </source>
</evidence>
<comment type="caution">
    <text evidence="8">The sequence shown here is derived from an EMBL/GenBank/DDBJ whole genome shotgun (WGS) entry which is preliminary data.</text>
</comment>
<dbReference type="STRING" id="1423792.FD09_GL000069"/>
<proteinExistence type="predicted"/>
<feature type="transmembrane region" description="Helical" evidence="6">
    <location>
        <begin position="277"/>
        <end position="298"/>
    </location>
</feature>
<feature type="transmembrane region" description="Helical" evidence="6">
    <location>
        <begin position="25"/>
        <end position="42"/>
    </location>
</feature>
<keyword evidence="2" id="KW-0813">Transport</keyword>
<dbReference type="PIRSF" id="PIRSF002808">
    <property type="entry name" value="Hexose_phosphate_transp"/>
    <property type="match status" value="1"/>
</dbReference>
<dbReference type="PANTHER" id="PTHR23508">
    <property type="entry name" value="CARBOXYLIC ACID TRANSPORTER PROTEIN HOMOLOG"/>
    <property type="match status" value="1"/>
</dbReference>
<feature type="transmembrane region" description="Helical" evidence="6">
    <location>
        <begin position="187"/>
        <end position="205"/>
    </location>
</feature>
<dbReference type="SUPFAM" id="SSF103473">
    <property type="entry name" value="MFS general substrate transporter"/>
    <property type="match status" value="1"/>
</dbReference>
<dbReference type="PROSITE" id="PS50850">
    <property type="entry name" value="MFS"/>
    <property type="match status" value="1"/>
</dbReference>
<dbReference type="InterPro" id="IPR011701">
    <property type="entry name" value="MFS"/>
</dbReference>
<feature type="transmembrane region" description="Helical" evidence="6">
    <location>
        <begin position="94"/>
        <end position="122"/>
    </location>
</feature>
<dbReference type="InterPro" id="IPR000849">
    <property type="entry name" value="Sugar_P_transporter"/>
</dbReference>
<evidence type="ECO:0000313" key="8">
    <source>
        <dbReference type="EMBL" id="KRL14421.1"/>
    </source>
</evidence>
<feature type="transmembrane region" description="Helical" evidence="6">
    <location>
        <begin position="335"/>
        <end position="358"/>
    </location>
</feature>
<dbReference type="EMBL" id="AZEC01000001">
    <property type="protein sequence ID" value="KRL14421.1"/>
    <property type="molecule type" value="Genomic_DNA"/>
</dbReference>
<keyword evidence="9" id="KW-1185">Reference proteome</keyword>
<sequence length="429" mass="46848">MKMENEKALGGIKARYQAMNVSQRYWWKVVALCFVGWILMYADRTILNPVQTLIAQEYNINNTQLGLANSIFFLTYAVTQIPFGVLGDKFGRRLVIMVGFLVFGIMTFFTGIATSFGMFLLFRALAGMGQGTYYGPQYALSTEAIPTKDLTLGTAIINSGMAFGTSGGYLLSSNLVLQRGMSWQTPFYIMAIPTIIVGVLFMVLLKEKVVRPEDQDSAATAAAAETAKPAAKTKVIDLFKNRNLLLAFILCFCSIYANFVIITWLPQFLQAERGFEGNSVGFIASLVPWASIPGAIIFARIYDKIKKTKLMISMLVPLSLLAVFGIAFVTNRTLLIVVLIVYGLTGKLAIDPILVAFVTKNAPRAALGTALSAYNFIGMSGSILAPYITGWIADSFGSMQIGFYLAAGLLLVGLICFSFASDKRNLTTD</sequence>
<evidence type="ECO:0000259" key="7">
    <source>
        <dbReference type="PROSITE" id="PS50850"/>
    </source>
</evidence>
<organism evidence="8 9">
    <name type="scientific">Schleiferilactobacillus perolens DSM 12744</name>
    <dbReference type="NCBI Taxonomy" id="1423792"/>
    <lineage>
        <taxon>Bacteria</taxon>
        <taxon>Bacillati</taxon>
        <taxon>Bacillota</taxon>
        <taxon>Bacilli</taxon>
        <taxon>Lactobacillales</taxon>
        <taxon>Lactobacillaceae</taxon>
        <taxon>Schleiferilactobacillus</taxon>
    </lineage>
</organism>
<accession>A0A0R1N986</accession>
<evidence type="ECO:0000256" key="5">
    <source>
        <dbReference type="ARBA" id="ARBA00023136"/>
    </source>
</evidence>
<dbReference type="AlphaFoldDB" id="A0A0R1N986"/>
<dbReference type="InterPro" id="IPR036259">
    <property type="entry name" value="MFS_trans_sf"/>
</dbReference>
<dbReference type="Gene3D" id="1.20.1250.20">
    <property type="entry name" value="MFS general substrate transporter like domains"/>
    <property type="match status" value="2"/>
</dbReference>
<dbReference type="PATRIC" id="fig|1423792.3.peg.71"/>
<feature type="transmembrane region" description="Helical" evidence="6">
    <location>
        <begin position="401"/>
        <end position="420"/>
    </location>
</feature>
<evidence type="ECO:0000256" key="3">
    <source>
        <dbReference type="ARBA" id="ARBA00022692"/>
    </source>
</evidence>
<gene>
    <name evidence="8" type="ORF">FD09_GL000069</name>
</gene>
<feature type="transmembrane region" description="Helical" evidence="6">
    <location>
        <begin position="310"/>
        <end position="329"/>
    </location>
</feature>
<keyword evidence="4 6" id="KW-1133">Transmembrane helix</keyword>
<dbReference type="GO" id="GO:0005886">
    <property type="term" value="C:plasma membrane"/>
    <property type="evidence" value="ECO:0007669"/>
    <property type="project" value="UniProtKB-SubCell"/>
</dbReference>
<evidence type="ECO:0000256" key="2">
    <source>
        <dbReference type="ARBA" id="ARBA00022448"/>
    </source>
</evidence>
<evidence type="ECO:0000256" key="6">
    <source>
        <dbReference type="SAM" id="Phobius"/>
    </source>
</evidence>
<feature type="transmembrane region" description="Helical" evidence="6">
    <location>
        <begin position="365"/>
        <end position="389"/>
    </location>
</feature>
<evidence type="ECO:0000256" key="4">
    <source>
        <dbReference type="ARBA" id="ARBA00022989"/>
    </source>
</evidence>
<keyword evidence="5 6" id="KW-0472">Membrane</keyword>
<dbReference type="Pfam" id="PF07690">
    <property type="entry name" value="MFS_1"/>
    <property type="match status" value="1"/>
</dbReference>
<reference evidence="8 9" key="1">
    <citation type="journal article" date="2015" name="Genome Announc.">
        <title>Expanding the biotechnology potential of lactobacilli through comparative genomics of 213 strains and associated genera.</title>
        <authorList>
            <person name="Sun Z."/>
            <person name="Harris H.M."/>
            <person name="McCann A."/>
            <person name="Guo C."/>
            <person name="Argimon S."/>
            <person name="Zhang W."/>
            <person name="Yang X."/>
            <person name="Jeffery I.B."/>
            <person name="Cooney J.C."/>
            <person name="Kagawa T.F."/>
            <person name="Liu W."/>
            <person name="Song Y."/>
            <person name="Salvetti E."/>
            <person name="Wrobel A."/>
            <person name="Rasinkangas P."/>
            <person name="Parkhill J."/>
            <person name="Rea M.C."/>
            <person name="O'Sullivan O."/>
            <person name="Ritari J."/>
            <person name="Douillard F.P."/>
            <person name="Paul Ross R."/>
            <person name="Yang R."/>
            <person name="Briner A.E."/>
            <person name="Felis G.E."/>
            <person name="de Vos W.M."/>
            <person name="Barrangou R."/>
            <person name="Klaenhammer T.R."/>
            <person name="Caufield P.W."/>
            <person name="Cui Y."/>
            <person name="Zhang H."/>
            <person name="O'Toole P.W."/>
        </authorList>
    </citation>
    <scope>NUCLEOTIDE SEQUENCE [LARGE SCALE GENOMIC DNA]</scope>
    <source>
        <strain evidence="8 9">DSM 12744</strain>
    </source>
</reference>
<dbReference type="GO" id="GO:0046943">
    <property type="term" value="F:carboxylic acid transmembrane transporter activity"/>
    <property type="evidence" value="ECO:0007669"/>
    <property type="project" value="TreeGrafter"/>
</dbReference>
<feature type="domain" description="Major facilitator superfamily (MFS) profile" evidence="7">
    <location>
        <begin position="29"/>
        <end position="425"/>
    </location>
</feature>
<evidence type="ECO:0000313" key="9">
    <source>
        <dbReference type="Proteomes" id="UP000051330"/>
    </source>
</evidence>
<dbReference type="InterPro" id="IPR020846">
    <property type="entry name" value="MFS_dom"/>
</dbReference>
<dbReference type="PANTHER" id="PTHR23508:SF10">
    <property type="entry name" value="CARBOXYLIC ACID TRANSPORTER PROTEIN HOMOLOG"/>
    <property type="match status" value="1"/>
</dbReference>
<dbReference type="Proteomes" id="UP000051330">
    <property type="component" value="Unassembled WGS sequence"/>
</dbReference>